<evidence type="ECO:0000313" key="2">
    <source>
        <dbReference type="EMBL" id="GBP12279.1"/>
    </source>
</evidence>
<keyword evidence="3" id="KW-1185">Reference proteome</keyword>
<organism evidence="2 3">
    <name type="scientific">Eumeta variegata</name>
    <name type="common">Bagworm moth</name>
    <name type="synonym">Eumeta japonica</name>
    <dbReference type="NCBI Taxonomy" id="151549"/>
    <lineage>
        <taxon>Eukaryota</taxon>
        <taxon>Metazoa</taxon>
        <taxon>Ecdysozoa</taxon>
        <taxon>Arthropoda</taxon>
        <taxon>Hexapoda</taxon>
        <taxon>Insecta</taxon>
        <taxon>Pterygota</taxon>
        <taxon>Neoptera</taxon>
        <taxon>Endopterygota</taxon>
        <taxon>Lepidoptera</taxon>
        <taxon>Glossata</taxon>
        <taxon>Ditrysia</taxon>
        <taxon>Tineoidea</taxon>
        <taxon>Psychidae</taxon>
        <taxon>Oiketicinae</taxon>
        <taxon>Eumeta</taxon>
    </lineage>
</organism>
<gene>
    <name evidence="2" type="ORF">EVAR_75733_1</name>
</gene>
<reference evidence="2 3" key="1">
    <citation type="journal article" date="2019" name="Commun. Biol.">
        <title>The bagworm genome reveals a unique fibroin gene that provides high tensile strength.</title>
        <authorList>
            <person name="Kono N."/>
            <person name="Nakamura H."/>
            <person name="Ohtoshi R."/>
            <person name="Tomita M."/>
            <person name="Numata K."/>
            <person name="Arakawa K."/>
        </authorList>
    </citation>
    <scope>NUCLEOTIDE SEQUENCE [LARGE SCALE GENOMIC DNA]</scope>
</reference>
<protein>
    <submittedName>
        <fullName evidence="2">Uncharacterized protein</fullName>
    </submittedName>
</protein>
<name>A0A4C1TCQ6_EUMVA</name>
<comment type="caution">
    <text evidence="2">The sequence shown here is derived from an EMBL/GenBank/DDBJ whole genome shotgun (WGS) entry which is preliminary data.</text>
</comment>
<accession>A0A4C1TCQ6</accession>
<dbReference type="EMBL" id="BGZK01000051">
    <property type="protein sequence ID" value="GBP12279.1"/>
    <property type="molecule type" value="Genomic_DNA"/>
</dbReference>
<sequence>MWHTKLAIFTRYAEKIRSYVEVEETPPKEHVNEADCNPQQEEGDRAGGGAGVQIAGLVSARYTRTAIWK</sequence>
<evidence type="ECO:0000256" key="1">
    <source>
        <dbReference type="SAM" id="MobiDB-lite"/>
    </source>
</evidence>
<dbReference type="Proteomes" id="UP000299102">
    <property type="component" value="Unassembled WGS sequence"/>
</dbReference>
<feature type="region of interest" description="Disordered" evidence="1">
    <location>
        <begin position="24"/>
        <end position="50"/>
    </location>
</feature>
<dbReference type="AlphaFoldDB" id="A0A4C1TCQ6"/>
<evidence type="ECO:0000313" key="3">
    <source>
        <dbReference type="Proteomes" id="UP000299102"/>
    </source>
</evidence>
<feature type="compositionally biased region" description="Basic and acidic residues" evidence="1">
    <location>
        <begin position="24"/>
        <end position="33"/>
    </location>
</feature>
<proteinExistence type="predicted"/>